<dbReference type="AlphaFoldDB" id="A0A2Z6ZYL1"/>
<dbReference type="Proteomes" id="UP000250235">
    <property type="component" value="Unassembled WGS sequence"/>
</dbReference>
<keyword evidence="3" id="KW-1185">Reference proteome</keyword>
<evidence type="ECO:0000313" key="2">
    <source>
        <dbReference type="EMBL" id="KZV14408.1"/>
    </source>
</evidence>
<reference evidence="2 3" key="1">
    <citation type="journal article" date="2015" name="Proc. Natl. Acad. Sci. U.S.A.">
        <title>The resurrection genome of Boea hygrometrica: A blueprint for survival of dehydration.</title>
        <authorList>
            <person name="Xiao L."/>
            <person name="Yang G."/>
            <person name="Zhang L."/>
            <person name="Yang X."/>
            <person name="Zhao S."/>
            <person name="Ji Z."/>
            <person name="Zhou Q."/>
            <person name="Hu M."/>
            <person name="Wang Y."/>
            <person name="Chen M."/>
            <person name="Xu Y."/>
            <person name="Jin H."/>
            <person name="Xiao X."/>
            <person name="Hu G."/>
            <person name="Bao F."/>
            <person name="Hu Y."/>
            <person name="Wan P."/>
            <person name="Li L."/>
            <person name="Deng X."/>
            <person name="Kuang T."/>
            <person name="Xiang C."/>
            <person name="Zhu J.K."/>
            <person name="Oliver M.J."/>
            <person name="He Y."/>
        </authorList>
    </citation>
    <scope>NUCLEOTIDE SEQUENCE [LARGE SCALE GENOMIC DNA]</scope>
    <source>
        <strain evidence="3">cv. XS01</strain>
    </source>
</reference>
<feature type="region of interest" description="Disordered" evidence="1">
    <location>
        <begin position="1"/>
        <end position="37"/>
    </location>
</feature>
<dbReference type="EMBL" id="KV020694">
    <property type="protein sequence ID" value="KZV14408.1"/>
    <property type="molecule type" value="Genomic_DNA"/>
</dbReference>
<evidence type="ECO:0000313" key="3">
    <source>
        <dbReference type="Proteomes" id="UP000250235"/>
    </source>
</evidence>
<gene>
    <name evidence="2" type="ORF">F511_43407</name>
</gene>
<proteinExistence type="predicted"/>
<evidence type="ECO:0000256" key="1">
    <source>
        <dbReference type="SAM" id="MobiDB-lite"/>
    </source>
</evidence>
<name>A0A2Z6ZYL1_9LAMI</name>
<feature type="compositionally biased region" description="Polar residues" evidence="1">
    <location>
        <begin position="194"/>
        <end position="204"/>
    </location>
</feature>
<sequence>MVATSSRVRELPARSQRHNNNGDVLSQHPPPPSIYPSATRTAQLLLDQYIKASLALPEQQIITVLPEQHNATQNSTTLLRTVQRYSDHLVLLNTAQRYSAQHNTTQHSTTLLVTEQCYLEHNTNQHIITLLRSAQATQHTTVLLRTDQPSSIPISTAPIRADQLYQISSVVSISLALSDQLSSIGSAHLDQIRSARSSQHSSIGSAHPHPNQHS</sequence>
<organism evidence="2 3">
    <name type="scientific">Dorcoceras hygrometricum</name>
    <dbReference type="NCBI Taxonomy" id="472368"/>
    <lineage>
        <taxon>Eukaryota</taxon>
        <taxon>Viridiplantae</taxon>
        <taxon>Streptophyta</taxon>
        <taxon>Embryophyta</taxon>
        <taxon>Tracheophyta</taxon>
        <taxon>Spermatophyta</taxon>
        <taxon>Magnoliopsida</taxon>
        <taxon>eudicotyledons</taxon>
        <taxon>Gunneridae</taxon>
        <taxon>Pentapetalae</taxon>
        <taxon>asterids</taxon>
        <taxon>lamiids</taxon>
        <taxon>Lamiales</taxon>
        <taxon>Gesneriaceae</taxon>
        <taxon>Didymocarpoideae</taxon>
        <taxon>Trichosporeae</taxon>
        <taxon>Loxocarpinae</taxon>
        <taxon>Dorcoceras</taxon>
    </lineage>
</organism>
<protein>
    <submittedName>
        <fullName evidence="2">Serine/threonine-protein phosphatase 5</fullName>
    </submittedName>
</protein>
<accession>A0A2Z6ZYL1</accession>
<feature type="region of interest" description="Disordered" evidence="1">
    <location>
        <begin position="192"/>
        <end position="214"/>
    </location>
</feature>